<proteinExistence type="predicted"/>
<reference evidence="1 2" key="1">
    <citation type="submission" date="2016-10" db="EMBL/GenBank/DDBJ databases">
        <authorList>
            <person name="de Groot N.N."/>
        </authorList>
    </citation>
    <scope>NUCLEOTIDE SEQUENCE [LARGE SCALE GENOMIC DNA]</scope>
    <source>
        <strain evidence="1 2">CGMCC 4.5727</strain>
    </source>
</reference>
<organism evidence="1 2">
    <name type="scientific">Streptomyces indicus</name>
    <dbReference type="NCBI Taxonomy" id="417292"/>
    <lineage>
        <taxon>Bacteria</taxon>
        <taxon>Bacillati</taxon>
        <taxon>Actinomycetota</taxon>
        <taxon>Actinomycetes</taxon>
        <taxon>Kitasatosporales</taxon>
        <taxon>Streptomycetaceae</taxon>
        <taxon>Streptomyces</taxon>
    </lineage>
</organism>
<dbReference type="STRING" id="417292.SAMN05421806_117121"/>
<dbReference type="AlphaFoldDB" id="A0A1G9GZU9"/>
<evidence type="ECO:0000313" key="1">
    <source>
        <dbReference type="EMBL" id="SDL06250.1"/>
    </source>
</evidence>
<dbReference type="EMBL" id="FNFF01000017">
    <property type="protein sequence ID" value="SDL06250.1"/>
    <property type="molecule type" value="Genomic_DNA"/>
</dbReference>
<dbReference type="Proteomes" id="UP000199155">
    <property type="component" value="Unassembled WGS sequence"/>
</dbReference>
<sequence>MSSTRSSTPAHAPLSLSLPDLPGSLSAALPPAPAVPPPSCEVPHFSPLHVRGGSARLRRALRRRRRSLAAGLAVAAVTLALGTRDGAGGGAGPEPAAVPASAARPAELVSAPVRIADAAAVRLLEPGDRVDVVAAGGGSGGNRARVLASGARVAQVPGGGGEGFGADTGEGAGGTGEVSFGGAEMGPGGGALVVLEVTRPVATALVGAGADTPLAVTLR</sequence>
<evidence type="ECO:0000313" key="2">
    <source>
        <dbReference type="Proteomes" id="UP000199155"/>
    </source>
</evidence>
<gene>
    <name evidence="1" type="ORF">SAMN05421806_117121</name>
</gene>
<evidence type="ECO:0008006" key="3">
    <source>
        <dbReference type="Google" id="ProtNLM"/>
    </source>
</evidence>
<keyword evidence="2" id="KW-1185">Reference proteome</keyword>
<protein>
    <recommendedName>
        <fullName evidence="3">Flp pilus assembly protein RcpC/CpaB</fullName>
    </recommendedName>
</protein>
<dbReference type="RefSeq" id="WP_245769634.1">
    <property type="nucleotide sequence ID" value="NZ_FNFF01000017.1"/>
</dbReference>
<name>A0A1G9GZU9_9ACTN</name>
<accession>A0A1G9GZU9</accession>